<protein>
    <submittedName>
        <fullName evidence="1">Uncharacterized protein</fullName>
    </submittedName>
</protein>
<proteinExistence type="predicted"/>
<accession>A0A0F8YL15</accession>
<dbReference type="AlphaFoldDB" id="A0A0F8YL15"/>
<name>A0A0F8YL15_9ZZZZ</name>
<feature type="non-terminal residue" evidence="1">
    <location>
        <position position="1"/>
    </location>
</feature>
<evidence type="ECO:0000313" key="1">
    <source>
        <dbReference type="EMBL" id="KKK48796.1"/>
    </source>
</evidence>
<dbReference type="EMBL" id="LAZR01068889">
    <property type="protein sequence ID" value="KKK48796.1"/>
    <property type="molecule type" value="Genomic_DNA"/>
</dbReference>
<gene>
    <name evidence="1" type="ORF">LCGC14_3141560</name>
</gene>
<sequence length="27" mass="3148">DDKPDYCEIARKRIAAANEQTIMELRP</sequence>
<reference evidence="1" key="1">
    <citation type="journal article" date="2015" name="Nature">
        <title>Complex archaea that bridge the gap between prokaryotes and eukaryotes.</title>
        <authorList>
            <person name="Spang A."/>
            <person name="Saw J.H."/>
            <person name="Jorgensen S.L."/>
            <person name="Zaremba-Niedzwiedzka K."/>
            <person name="Martijn J."/>
            <person name="Lind A.E."/>
            <person name="van Eijk R."/>
            <person name="Schleper C."/>
            <person name="Guy L."/>
            <person name="Ettema T.J."/>
        </authorList>
    </citation>
    <scope>NUCLEOTIDE SEQUENCE</scope>
</reference>
<organism evidence="1">
    <name type="scientific">marine sediment metagenome</name>
    <dbReference type="NCBI Taxonomy" id="412755"/>
    <lineage>
        <taxon>unclassified sequences</taxon>
        <taxon>metagenomes</taxon>
        <taxon>ecological metagenomes</taxon>
    </lineage>
</organism>
<comment type="caution">
    <text evidence="1">The sequence shown here is derived from an EMBL/GenBank/DDBJ whole genome shotgun (WGS) entry which is preliminary data.</text>
</comment>